<dbReference type="EMBL" id="MRDB01000026">
    <property type="protein sequence ID" value="RKL37167.1"/>
    <property type="molecule type" value="Genomic_DNA"/>
</dbReference>
<evidence type="ECO:0000313" key="2">
    <source>
        <dbReference type="EMBL" id="RKL37167.1"/>
    </source>
</evidence>
<evidence type="ECO:0000313" key="3">
    <source>
        <dbReference type="Proteomes" id="UP000283569"/>
    </source>
</evidence>
<name>A0A420T6Q9_GIBIN</name>
<organism evidence="2 3">
    <name type="scientific">Gibberella intermedia</name>
    <name type="common">Bulb rot disease fungus</name>
    <name type="synonym">Fusarium proliferatum</name>
    <dbReference type="NCBI Taxonomy" id="948311"/>
    <lineage>
        <taxon>Eukaryota</taxon>
        <taxon>Fungi</taxon>
        <taxon>Dikarya</taxon>
        <taxon>Ascomycota</taxon>
        <taxon>Pezizomycotina</taxon>
        <taxon>Sordariomycetes</taxon>
        <taxon>Hypocreomycetidae</taxon>
        <taxon>Hypocreales</taxon>
        <taxon>Nectriaceae</taxon>
        <taxon>Fusarium</taxon>
        <taxon>Fusarium fujikuroi species complex</taxon>
    </lineage>
</organism>
<proteinExistence type="predicted"/>
<comment type="caution">
    <text evidence="2">The sequence shown here is derived from an EMBL/GenBank/DDBJ whole genome shotgun (WGS) entry which is preliminary data.</text>
</comment>
<gene>
    <name evidence="2" type="ORF">BFJ72_g7823</name>
</gene>
<accession>A0A420T6Q9</accession>
<reference evidence="2 3" key="1">
    <citation type="journal article" date="2018" name="Sci. Rep.">
        <title>Characterisation of pathogen-specific regions and novel effector candidates in Fusarium oxysporum f. sp. cepae.</title>
        <authorList>
            <person name="Armitage A.D."/>
            <person name="Taylor A."/>
            <person name="Sobczyk M.K."/>
            <person name="Baxter L."/>
            <person name="Greenfield B.P."/>
            <person name="Bates H.J."/>
            <person name="Wilson F."/>
            <person name="Jackson A.C."/>
            <person name="Ott S."/>
            <person name="Harrison R.J."/>
            <person name="Clarkson J.P."/>
        </authorList>
    </citation>
    <scope>NUCLEOTIDE SEQUENCE [LARGE SCALE GENOMIC DNA]</scope>
    <source>
        <strain evidence="2 3">Fp_A8</strain>
    </source>
</reference>
<dbReference type="AlphaFoldDB" id="A0A420T6Q9"/>
<feature type="region of interest" description="Disordered" evidence="1">
    <location>
        <begin position="88"/>
        <end position="116"/>
    </location>
</feature>
<evidence type="ECO:0000256" key="1">
    <source>
        <dbReference type="SAM" id="MobiDB-lite"/>
    </source>
</evidence>
<feature type="compositionally biased region" description="Basic residues" evidence="1">
    <location>
        <begin position="96"/>
        <end position="116"/>
    </location>
</feature>
<protein>
    <submittedName>
        <fullName evidence="2">Uncharacterized protein</fullName>
    </submittedName>
</protein>
<dbReference type="Proteomes" id="UP000283569">
    <property type="component" value="Unassembled WGS sequence"/>
</dbReference>
<sequence>MAAWDLQCFQTILDDFDKQAELAVPRLRKHNLVAWQSDDMYQRLRPRPQSYGPALPMLVCDANTKPMVHRPPFDPAKFNWQAIQKPTMKGATGRVTKTKAPQRRALRKASKKRGTK</sequence>